<feature type="domain" description="Amidase" evidence="1">
    <location>
        <begin position="34"/>
        <end position="437"/>
    </location>
</feature>
<dbReference type="GO" id="GO:0003824">
    <property type="term" value="F:catalytic activity"/>
    <property type="evidence" value="ECO:0007669"/>
    <property type="project" value="InterPro"/>
</dbReference>
<comment type="caution">
    <text evidence="2">The sequence shown here is derived from an EMBL/GenBank/DDBJ whole genome shotgun (WGS) entry which is preliminary data.</text>
</comment>
<dbReference type="PANTHER" id="PTHR11895:SF151">
    <property type="entry name" value="GLUTAMYL-TRNA(GLN) AMIDOTRANSFERASE SUBUNIT A"/>
    <property type="match status" value="1"/>
</dbReference>
<evidence type="ECO:0000259" key="1">
    <source>
        <dbReference type="Pfam" id="PF01425"/>
    </source>
</evidence>
<dbReference type="Gene3D" id="3.90.1300.10">
    <property type="entry name" value="Amidase signature (AS) domain"/>
    <property type="match status" value="1"/>
</dbReference>
<dbReference type="InterPro" id="IPR023631">
    <property type="entry name" value="Amidase_dom"/>
</dbReference>
<protein>
    <submittedName>
        <fullName evidence="2">Amidase</fullName>
    </submittedName>
</protein>
<evidence type="ECO:0000313" key="3">
    <source>
        <dbReference type="Proteomes" id="UP000231553"/>
    </source>
</evidence>
<dbReference type="OrthoDB" id="9777859at2"/>
<dbReference type="EMBL" id="PGTB01000007">
    <property type="protein sequence ID" value="PJE37915.1"/>
    <property type="molecule type" value="Genomic_DNA"/>
</dbReference>
<sequence>MAADASDAGQQLLALGASELRDRLASGALDAVTLVESCLARIAARDPEVHAWAHVDPDFARHQARAMDAHRRSGRPLGALHGLPVGVKDIIDTARMPTGNGCALDAGRVPAKDAWIIQRLKSAGAIILGKTVSTELAYLHPGATRNPHNLDHTPGGSSSGSAAAVADGMVPLAIGTQTGGSVIRPAAFCGVTGFKPSFGAIPRNGVLMQSHTLDTLGVFASDPTGAAILAEVIFGYDPADTATSPAPFPALERTAASAPPLPPVFAIVRPPGWERADDDLKQAIAGLEEALGEQAFSVDLPEIFAEAAAQRERINLAEMSRYYYHYERDGAAQLSDVVLKAIRSGATMPARDYLAALDWPRILGVALEEIFSRCDAILCPAAPGPAPAGLESTGDAIFNGLWTLCGTPAVTVPILTASNGLPMGVQLVAGRGDDARLMRTARWLYDWADG</sequence>
<dbReference type="Pfam" id="PF01425">
    <property type="entry name" value="Amidase"/>
    <property type="match status" value="1"/>
</dbReference>
<accession>A0A2M8J576</accession>
<dbReference type="RefSeq" id="WP_100161431.1">
    <property type="nucleotide sequence ID" value="NZ_PGTB01000007.1"/>
</dbReference>
<organism evidence="2 3">
    <name type="scientific">Pseudooceanicola lipolyticus</name>
    <dbReference type="NCBI Taxonomy" id="2029104"/>
    <lineage>
        <taxon>Bacteria</taxon>
        <taxon>Pseudomonadati</taxon>
        <taxon>Pseudomonadota</taxon>
        <taxon>Alphaproteobacteria</taxon>
        <taxon>Rhodobacterales</taxon>
        <taxon>Paracoccaceae</taxon>
        <taxon>Pseudooceanicola</taxon>
    </lineage>
</organism>
<keyword evidence="3" id="KW-1185">Reference proteome</keyword>
<dbReference type="Proteomes" id="UP000231553">
    <property type="component" value="Unassembled WGS sequence"/>
</dbReference>
<dbReference type="InterPro" id="IPR000120">
    <property type="entry name" value="Amidase"/>
</dbReference>
<name>A0A2M8J576_9RHOB</name>
<dbReference type="AlphaFoldDB" id="A0A2M8J576"/>
<dbReference type="PANTHER" id="PTHR11895">
    <property type="entry name" value="TRANSAMIDASE"/>
    <property type="match status" value="1"/>
</dbReference>
<gene>
    <name evidence="2" type="ORF">CVM52_04625</name>
</gene>
<dbReference type="InterPro" id="IPR036928">
    <property type="entry name" value="AS_sf"/>
</dbReference>
<dbReference type="SUPFAM" id="SSF75304">
    <property type="entry name" value="Amidase signature (AS) enzymes"/>
    <property type="match status" value="1"/>
</dbReference>
<proteinExistence type="predicted"/>
<reference evidence="2 3" key="1">
    <citation type="journal article" date="2018" name="Int. J. Syst. Evol. Microbiol.">
        <title>Pseudooceanicola lipolyticus sp. nov., a marine alphaproteobacterium, reclassification of Oceanicola flagellatus as Pseudooceanicola flagellatus comb. nov. and emended description of the genus Pseudooceanicola.</title>
        <authorList>
            <person name="Huang M.-M."/>
            <person name="Guo L.-L."/>
            <person name="Wu Y.-H."/>
            <person name="Lai Q.-L."/>
            <person name="Shao Z.-Z."/>
            <person name="Wang C.-S."/>
            <person name="Wu M."/>
            <person name="Xu X.-W."/>
        </authorList>
    </citation>
    <scope>NUCLEOTIDE SEQUENCE [LARGE SCALE GENOMIC DNA]</scope>
    <source>
        <strain evidence="2 3">157</strain>
    </source>
</reference>
<evidence type="ECO:0000313" key="2">
    <source>
        <dbReference type="EMBL" id="PJE37915.1"/>
    </source>
</evidence>